<organism evidence="3 4">
    <name type="scientific">Nocardia transvalensis</name>
    <dbReference type="NCBI Taxonomy" id="37333"/>
    <lineage>
        <taxon>Bacteria</taxon>
        <taxon>Bacillati</taxon>
        <taxon>Actinomycetota</taxon>
        <taxon>Actinomycetes</taxon>
        <taxon>Mycobacteriales</taxon>
        <taxon>Nocardiaceae</taxon>
        <taxon>Nocardia</taxon>
    </lineage>
</organism>
<evidence type="ECO:0000256" key="1">
    <source>
        <dbReference type="SAM" id="Phobius"/>
    </source>
</evidence>
<keyword evidence="1" id="KW-0812">Transmembrane</keyword>
<feature type="transmembrane region" description="Helical" evidence="1">
    <location>
        <begin position="20"/>
        <end position="38"/>
    </location>
</feature>
<dbReference type="SUPFAM" id="SSF81324">
    <property type="entry name" value="Voltage-gated potassium channels"/>
    <property type="match status" value="1"/>
</dbReference>
<name>A0A7W9P9Q9_9NOCA</name>
<reference evidence="3 4" key="1">
    <citation type="submission" date="2020-08" db="EMBL/GenBank/DDBJ databases">
        <title>Sequencing the genomes of 1000 actinobacteria strains.</title>
        <authorList>
            <person name="Klenk H.-P."/>
        </authorList>
    </citation>
    <scope>NUCLEOTIDE SEQUENCE [LARGE SCALE GENOMIC DNA]</scope>
    <source>
        <strain evidence="3 4">DSM 43582</strain>
    </source>
</reference>
<sequence length="192" mass="20880">MSIEIIPRDGSIRGGLLRRVVLPPLITTTVLLLSYFLLPFTGIRKVQSAVLLAVGLAAVCVVCAWQIRLVLRDSNPFARAAEALAATLGLYLVTYATVYYLMSEATPQDFNQPLTRLDALYFGVTVFATVGFGDIVATAQSSRAVVLTQMVGNLLLIGLALRLLTASARLRRQQLQNPADLEATACDRRNSR</sequence>
<accession>A0A7W9P9Q9</accession>
<keyword evidence="1" id="KW-0472">Membrane</keyword>
<feature type="transmembrane region" description="Helical" evidence="1">
    <location>
        <begin position="114"/>
        <end position="132"/>
    </location>
</feature>
<dbReference type="RefSeq" id="WP_051163233.1">
    <property type="nucleotide sequence ID" value="NZ_JACHIT010000001.1"/>
</dbReference>
<dbReference type="Proteomes" id="UP000540412">
    <property type="component" value="Unassembled WGS sequence"/>
</dbReference>
<dbReference type="InterPro" id="IPR013099">
    <property type="entry name" value="K_chnl_dom"/>
</dbReference>
<gene>
    <name evidence="3" type="ORF">BJY24_000888</name>
</gene>
<dbReference type="AlphaFoldDB" id="A0A7W9P9Q9"/>
<feature type="domain" description="Potassium channel" evidence="2">
    <location>
        <begin position="91"/>
        <end position="165"/>
    </location>
</feature>
<evidence type="ECO:0000313" key="4">
    <source>
        <dbReference type="Proteomes" id="UP000540412"/>
    </source>
</evidence>
<proteinExistence type="predicted"/>
<evidence type="ECO:0000259" key="2">
    <source>
        <dbReference type="Pfam" id="PF07885"/>
    </source>
</evidence>
<evidence type="ECO:0000313" key="3">
    <source>
        <dbReference type="EMBL" id="MBB5912021.1"/>
    </source>
</evidence>
<dbReference type="Pfam" id="PF07885">
    <property type="entry name" value="Ion_trans_2"/>
    <property type="match status" value="1"/>
</dbReference>
<keyword evidence="4" id="KW-1185">Reference proteome</keyword>
<keyword evidence="1" id="KW-1133">Transmembrane helix</keyword>
<protein>
    <recommendedName>
        <fullName evidence="2">Potassium channel domain-containing protein</fullName>
    </recommendedName>
</protein>
<feature type="transmembrane region" description="Helical" evidence="1">
    <location>
        <begin position="144"/>
        <end position="164"/>
    </location>
</feature>
<dbReference type="Gene3D" id="1.10.287.70">
    <property type="match status" value="1"/>
</dbReference>
<dbReference type="EMBL" id="JACHIT010000001">
    <property type="protein sequence ID" value="MBB5912021.1"/>
    <property type="molecule type" value="Genomic_DNA"/>
</dbReference>
<feature type="transmembrane region" description="Helical" evidence="1">
    <location>
        <begin position="50"/>
        <end position="71"/>
    </location>
</feature>
<feature type="transmembrane region" description="Helical" evidence="1">
    <location>
        <begin position="83"/>
        <end position="102"/>
    </location>
</feature>
<comment type="caution">
    <text evidence="3">The sequence shown here is derived from an EMBL/GenBank/DDBJ whole genome shotgun (WGS) entry which is preliminary data.</text>
</comment>